<dbReference type="EC" id="2.5.1.74" evidence="8 9"/>
<comment type="similarity">
    <text evidence="8">Belongs to the MenA family. Type 1 subfamily.</text>
</comment>
<dbReference type="HAMAP" id="MF_01937">
    <property type="entry name" value="MenA_1"/>
    <property type="match status" value="1"/>
</dbReference>
<evidence type="ECO:0000313" key="12">
    <source>
        <dbReference type="Proteomes" id="UP000192775"/>
    </source>
</evidence>
<dbReference type="Gene3D" id="1.10.357.140">
    <property type="entry name" value="UbiA prenyltransferase"/>
    <property type="match status" value="1"/>
</dbReference>
<feature type="region of interest" description="Disordered" evidence="10">
    <location>
        <begin position="1"/>
        <end position="53"/>
    </location>
</feature>
<dbReference type="NCBIfam" id="NF004751">
    <property type="entry name" value="PRK06080.1-3"/>
    <property type="match status" value="1"/>
</dbReference>
<evidence type="ECO:0000256" key="2">
    <source>
        <dbReference type="ARBA" id="ARBA00022428"/>
    </source>
</evidence>
<keyword evidence="4 8" id="KW-0808">Transferase</keyword>
<evidence type="ECO:0000256" key="5">
    <source>
        <dbReference type="ARBA" id="ARBA00022692"/>
    </source>
</evidence>
<feature type="transmembrane region" description="Helical" evidence="8">
    <location>
        <begin position="141"/>
        <end position="160"/>
    </location>
</feature>
<organism evidence="11 12">
    <name type="scientific">Cnuibacter physcomitrellae</name>
    <dbReference type="NCBI Taxonomy" id="1619308"/>
    <lineage>
        <taxon>Bacteria</taxon>
        <taxon>Bacillati</taxon>
        <taxon>Actinomycetota</taxon>
        <taxon>Actinomycetes</taxon>
        <taxon>Micrococcales</taxon>
        <taxon>Microbacteriaceae</taxon>
        <taxon>Cnuibacter</taxon>
    </lineage>
</organism>
<dbReference type="KEGG" id="cphy:B5808_03540"/>
<feature type="transmembrane region" description="Helical" evidence="8">
    <location>
        <begin position="319"/>
        <end position="340"/>
    </location>
</feature>
<evidence type="ECO:0000256" key="7">
    <source>
        <dbReference type="ARBA" id="ARBA00023136"/>
    </source>
</evidence>
<name>A0A1X9LR71_9MICO</name>
<evidence type="ECO:0000313" key="11">
    <source>
        <dbReference type="EMBL" id="ARJ04400.1"/>
    </source>
</evidence>
<feature type="transmembrane region" description="Helical" evidence="8">
    <location>
        <begin position="265"/>
        <end position="288"/>
    </location>
</feature>
<evidence type="ECO:0000256" key="9">
    <source>
        <dbReference type="NCBIfam" id="TIGR00751"/>
    </source>
</evidence>
<dbReference type="InterPro" id="IPR000537">
    <property type="entry name" value="UbiA_prenyltransferase"/>
</dbReference>
<evidence type="ECO:0000256" key="1">
    <source>
        <dbReference type="ARBA" id="ARBA00004141"/>
    </source>
</evidence>
<feature type="compositionally biased region" description="Low complexity" evidence="10">
    <location>
        <begin position="28"/>
        <end position="44"/>
    </location>
</feature>
<dbReference type="GO" id="GO:0009234">
    <property type="term" value="P:menaquinone biosynthetic process"/>
    <property type="evidence" value="ECO:0007669"/>
    <property type="project" value="UniProtKB-UniRule"/>
</dbReference>
<gene>
    <name evidence="8" type="primary">menA</name>
    <name evidence="11" type="ORF">B5808_03540</name>
</gene>
<evidence type="ECO:0000256" key="10">
    <source>
        <dbReference type="SAM" id="MobiDB-lite"/>
    </source>
</evidence>
<comment type="pathway">
    <text evidence="8">Quinol/quinone metabolism; menaquinone biosynthesis; menaquinol from 1,4-dihydroxy-2-naphthoate: step 1/2.</text>
</comment>
<evidence type="ECO:0000256" key="6">
    <source>
        <dbReference type="ARBA" id="ARBA00022989"/>
    </source>
</evidence>
<feature type="transmembrane region" description="Helical" evidence="8">
    <location>
        <begin position="224"/>
        <end position="244"/>
    </location>
</feature>
<dbReference type="Pfam" id="PF01040">
    <property type="entry name" value="UbiA"/>
    <property type="match status" value="1"/>
</dbReference>
<evidence type="ECO:0000256" key="3">
    <source>
        <dbReference type="ARBA" id="ARBA00022475"/>
    </source>
</evidence>
<dbReference type="GO" id="GO:0005886">
    <property type="term" value="C:plasma membrane"/>
    <property type="evidence" value="ECO:0007669"/>
    <property type="project" value="UniProtKB-SubCell"/>
</dbReference>
<comment type="function">
    <text evidence="8">Conversion of 1,4-dihydroxy-2-naphthoate (DHNA) to demethylmenaquinone (DMK).</text>
</comment>
<keyword evidence="5 8" id="KW-0812">Transmembrane</keyword>
<dbReference type="InterPro" id="IPR004657">
    <property type="entry name" value="MenA"/>
</dbReference>
<feature type="transmembrane region" description="Helical" evidence="8">
    <location>
        <begin position="166"/>
        <end position="186"/>
    </location>
</feature>
<dbReference type="RefSeq" id="WP_085018470.1">
    <property type="nucleotide sequence ID" value="NZ_BMHD01000001.1"/>
</dbReference>
<dbReference type="PANTHER" id="PTHR13929">
    <property type="entry name" value="1,4-DIHYDROXY-2-NAPHTHOATE OCTAPRENYLTRANSFERASE"/>
    <property type="match status" value="1"/>
</dbReference>
<dbReference type="Proteomes" id="UP000192775">
    <property type="component" value="Chromosome"/>
</dbReference>
<feature type="transmembrane region" description="Helical" evidence="8">
    <location>
        <begin position="198"/>
        <end position="218"/>
    </location>
</feature>
<keyword evidence="7 8" id="KW-0472">Membrane</keyword>
<comment type="subcellular location">
    <subcellularLocation>
        <location evidence="8">Cell membrane</location>
        <topology evidence="8">Multi-pass membrane protein</topology>
    </subcellularLocation>
    <subcellularLocation>
        <location evidence="1">Membrane</location>
        <topology evidence="1">Multi-pass membrane protein</topology>
    </subcellularLocation>
</comment>
<dbReference type="CDD" id="cd13962">
    <property type="entry name" value="PT_UbiA_UBIAD1"/>
    <property type="match status" value="1"/>
</dbReference>
<dbReference type="NCBIfam" id="TIGR00751">
    <property type="entry name" value="menA"/>
    <property type="match status" value="1"/>
</dbReference>
<dbReference type="UniPathway" id="UPA00079">
    <property type="reaction ID" value="UER00168"/>
</dbReference>
<dbReference type="EMBL" id="CP020715">
    <property type="protein sequence ID" value="ARJ04400.1"/>
    <property type="molecule type" value="Genomic_DNA"/>
</dbReference>
<accession>A0A1X9LR71</accession>
<sequence>MSKTKKRPSGHPARTADGGRPGRTVSDSGRQNAGSRGRNAGRSGATKKTGKSRSAVRAWISGARLRTLPLSIAPVALGTGAAMVPTEDISKLRVLLCLLVAVFLQIGVNYANDYSDGVRGTDAFRVGPPRLTGSGAVRPRTVLIVALTFFALAAVSGLVVVVLTGYWWLLAVGVVAILAGWFYTGGKHPYGYYALGELFVFVFFGLVATAGTTFILAGEVNTESWLGGIAIGALACAVLMANNIRDIEQDKLAKKRTLSVLIGRTASRVVYVVWLVIAYAVLAFLSLLYPKAPLVFFTLLLSAPATVIMLTAKTPKEFILVLQLTSFCALAYGVGLGLALGY</sequence>
<keyword evidence="6 8" id="KW-1133">Transmembrane helix</keyword>
<dbReference type="AlphaFoldDB" id="A0A1X9LR71"/>
<comment type="catalytic activity">
    <reaction evidence="8">
        <text>an all-trans-polyprenyl diphosphate + 1,4-dihydroxy-2-naphthoate + H(+) = a 2-demethylmenaquinol + CO2 + diphosphate</text>
        <dbReference type="Rhea" id="RHEA:26478"/>
        <dbReference type="Rhea" id="RHEA-COMP:9563"/>
        <dbReference type="Rhea" id="RHEA-COMP:9564"/>
        <dbReference type="ChEBI" id="CHEBI:11173"/>
        <dbReference type="ChEBI" id="CHEBI:15378"/>
        <dbReference type="ChEBI" id="CHEBI:16526"/>
        <dbReference type="ChEBI" id="CHEBI:33019"/>
        <dbReference type="ChEBI" id="CHEBI:55437"/>
        <dbReference type="ChEBI" id="CHEBI:58914"/>
        <dbReference type="EC" id="2.5.1.74"/>
    </reaction>
</comment>
<feature type="transmembrane region" description="Helical" evidence="8">
    <location>
        <begin position="294"/>
        <end position="312"/>
    </location>
</feature>
<evidence type="ECO:0000256" key="8">
    <source>
        <dbReference type="HAMAP-Rule" id="MF_01937"/>
    </source>
</evidence>
<dbReference type="InterPro" id="IPR026046">
    <property type="entry name" value="UBIAD1"/>
</dbReference>
<dbReference type="GO" id="GO:0046428">
    <property type="term" value="F:1,4-dihydroxy-2-naphthoate polyprenyltransferase activity"/>
    <property type="evidence" value="ECO:0007669"/>
    <property type="project" value="UniProtKB-UniRule"/>
</dbReference>
<protein>
    <recommendedName>
        <fullName evidence="8 9">1,4-dihydroxy-2-naphthoate octaprenyltransferase</fullName>
        <shortName evidence="8">DHNA-octaprenyltransferase</shortName>
        <ecNumber evidence="8 9">2.5.1.74</ecNumber>
    </recommendedName>
</protein>
<keyword evidence="2 8" id="KW-0474">Menaquinone biosynthesis</keyword>
<dbReference type="PIRSF" id="PIRSF005355">
    <property type="entry name" value="UBIAD1"/>
    <property type="match status" value="1"/>
</dbReference>
<evidence type="ECO:0000256" key="4">
    <source>
        <dbReference type="ARBA" id="ARBA00022679"/>
    </source>
</evidence>
<dbReference type="InterPro" id="IPR044878">
    <property type="entry name" value="UbiA_sf"/>
</dbReference>
<proteinExistence type="inferred from homology"/>
<dbReference type="GO" id="GO:0042371">
    <property type="term" value="P:vitamin K biosynthetic process"/>
    <property type="evidence" value="ECO:0007669"/>
    <property type="project" value="TreeGrafter"/>
</dbReference>
<dbReference type="PANTHER" id="PTHR13929:SF0">
    <property type="entry name" value="UBIA PRENYLTRANSFERASE DOMAIN-CONTAINING PROTEIN 1"/>
    <property type="match status" value="1"/>
</dbReference>
<reference evidence="11 12" key="1">
    <citation type="submission" date="2017-04" db="EMBL/GenBank/DDBJ databases">
        <authorList>
            <person name="Afonso C.L."/>
            <person name="Miller P.J."/>
            <person name="Scott M.A."/>
            <person name="Spackman E."/>
            <person name="Goraichik I."/>
            <person name="Dimitrov K.M."/>
            <person name="Suarez D.L."/>
            <person name="Swayne D.E."/>
        </authorList>
    </citation>
    <scope>NUCLEOTIDE SEQUENCE [LARGE SCALE GENOMIC DNA]</scope>
    <source>
        <strain evidence="12">XA(T)</strain>
    </source>
</reference>
<dbReference type="STRING" id="1619308.B5808_03540"/>
<keyword evidence="3 8" id="KW-1003">Cell membrane</keyword>
<keyword evidence="12" id="KW-1185">Reference proteome</keyword>